<dbReference type="PANTHER" id="PTHR35011:SF4">
    <property type="entry name" value="SLL1102 PROTEIN"/>
    <property type="match status" value="1"/>
</dbReference>
<protein>
    <submittedName>
        <fullName evidence="11">TRAP transporter small permease subunit</fullName>
    </submittedName>
</protein>
<keyword evidence="3" id="KW-1003">Cell membrane</keyword>
<evidence type="ECO:0000256" key="8">
    <source>
        <dbReference type="ARBA" id="ARBA00038436"/>
    </source>
</evidence>
<feature type="transmembrane region" description="Helical" evidence="9">
    <location>
        <begin position="20"/>
        <end position="44"/>
    </location>
</feature>
<reference evidence="12" key="1">
    <citation type="journal article" date="2019" name="Int. J. Syst. Evol. Microbiol.">
        <title>The Global Catalogue of Microorganisms (GCM) 10K type strain sequencing project: providing services to taxonomists for standard genome sequencing and annotation.</title>
        <authorList>
            <consortium name="The Broad Institute Genomics Platform"/>
            <consortium name="The Broad Institute Genome Sequencing Center for Infectious Disease"/>
            <person name="Wu L."/>
            <person name="Ma J."/>
        </authorList>
    </citation>
    <scope>NUCLEOTIDE SEQUENCE [LARGE SCALE GENOMIC DNA]</scope>
    <source>
        <strain evidence="12">IBRC-M 10703</strain>
    </source>
</reference>
<sequence length="177" mass="20025">MKNLIIASYNLYGKFNKILVYIAGGIVMLMSIAITIDVILRYFFSSPTSWIFNTSNIATGFVALILGGYMLMKDGHVRVDIFFEKFSLRTQSIIDLITTLFLFLIVFAFIWLGFDYVMHYMNIGATSSGGLGIPLWVYWTMIPIGGIILGIQGIFKLIEDIYIIINGEKLYGDEEVK</sequence>
<evidence type="ECO:0000313" key="12">
    <source>
        <dbReference type="Proteomes" id="UP001595772"/>
    </source>
</evidence>
<dbReference type="EMBL" id="JBHSAO010000006">
    <property type="protein sequence ID" value="MFC4024066.1"/>
    <property type="molecule type" value="Genomic_DNA"/>
</dbReference>
<feature type="transmembrane region" description="Helical" evidence="9">
    <location>
        <begin position="93"/>
        <end position="114"/>
    </location>
</feature>
<evidence type="ECO:0000256" key="5">
    <source>
        <dbReference type="ARBA" id="ARBA00022692"/>
    </source>
</evidence>
<dbReference type="Proteomes" id="UP001595772">
    <property type="component" value="Unassembled WGS sequence"/>
</dbReference>
<evidence type="ECO:0000313" key="11">
    <source>
        <dbReference type="EMBL" id="MFC4024066.1"/>
    </source>
</evidence>
<evidence type="ECO:0000256" key="1">
    <source>
        <dbReference type="ARBA" id="ARBA00004429"/>
    </source>
</evidence>
<comment type="similarity">
    <text evidence="8">Belongs to the TRAP transporter small permease family.</text>
</comment>
<evidence type="ECO:0000256" key="2">
    <source>
        <dbReference type="ARBA" id="ARBA00022448"/>
    </source>
</evidence>
<evidence type="ECO:0000256" key="9">
    <source>
        <dbReference type="SAM" id="Phobius"/>
    </source>
</evidence>
<gene>
    <name evidence="11" type="ORF">ACFOUV_09690</name>
</gene>
<evidence type="ECO:0000256" key="3">
    <source>
        <dbReference type="ARBA" id="ARBA00022475"/>
    </source>
</evidence>
<feature type="transmembrane region" description="Helical" evidence="9">
    <location>
        <begin position="136"/>
        <end position="155"/>
    </location>
</feature>
<keyword evidence="12" id="KW-1185">Reference proteome</keyword>
<dbReference type="Pfam" id="PF04290">
    <property type="entry name" value="DctQ"/>
    <property type="match status" value="1"/>
</dbReference>
<keyword evidence="5 9" id="KW-0812">Transmembrane</keyword>
<evidence type="ECO:0000259" key="10">
    <source>
        <dbReference type="Pfam" id="PF04290"/>
    </source>
</evidence>
<feature type="domain" description="Tripartite ATP-independent periplasmic transporters DctQ component" evidence="10">
    <location>
        <begin position="30"/>
        <end position="160"/>
    </location>
</feature>
<comment type="subcellular location">
    <subcellularLocation>
        <location evidence="1">Cell inner membrane</location>
        <topology evidence="1">Multi-pass membrane protein</topology>
    </subcellularLocation>
</comment>
<evidence type="ECO:0000256" key="6">
    <source>
        <dbReference type="ARBA" id="ARBA00022989"/>
    </source>
</evidence>
<proteinExistence type="inferred from homology"/>
<keyword evidence="7 9" id="KW-0472">Membrane</keyword>
<feature type="transmembrane region" description="Helical" evidence="9">
    <location>
        <begin position="50"/>
        <end position="72"/>
    </location>
</feature>
<dbReference type="PANTHER" id="PTHR35011">
    <property type="entry name" value="2,3-DIKETO-L-GULONATE TRAP TRANSPORTER SMALL PERMEASE PROTEIN YIAM"/>
    <property type="match status" value="1"/>
</dbReference>
<dbReference type="InterPro" id="IPR055348">
    <property type="entry name" value="DctQ"/>
</dbReference>
<dbReference type="RefSeq" id="WP_379496555.1">
    <property type="nucleotide sequence ID" value="NZ_JBHSAO010000006.1"/>
</dbReference>
<evidence type="ECO:0000256" key="4">
    <source>
        <dbReference type="ARBA" id="ARBA00022519"/>
    </source>
</evidence>
<evidence type="ECO:0000256" key="7">
    <source>
        <dbReference type="ARBA" id="ARBA00023136"/>
    </source>
</evidence>
<keyword evidence="6 9" id="KW-1133">Transmembrane helix</keyword>
<comment type="caution">
    <text evidence="11">The sequence shown here is derived from an EMBL/GenBank/DDBJ whole genome shotgun (WGS) entry which is preliminary data.</text>
</comment>
<dbReference type="InterPro" id="IPR007387">
    <property type="entry name" value="TRAP_DctQ"/>
</dbReference>
<keyword evidence="2" id="KW-0813">Transport</keyword>
<name>A0ABV8GYT4_9BACI</name>
<keyword evidence="4" id="KW-0997">Cell inner membrane</keyword>
<organism evidence="11 12">
    <name type="scientific">Oceanobacillus longus</name>
    <dbReference type="NCBI Taxonomy" id="930120"/>
    <lineage>
        <taxon>Bacteria</taxon>
        <taxon>Bacillati</taxon>
        <taxon>Bacillota</taxon>
        <taxon>Bacilli</taxon>
        <taxon>Bacillales</taxon>
        <taxon>Bacillaceae</taxon>
        <taxon>Oceanobacillus</taxon>
    </lineage>
</organism>
<accession>A0ABV8GYT4</accession>